<keyword evidence="1" id="KW-0560">Oxidoreductase</keyword>
<dbReference type="SUPFAM" id="SSF54373">
    <property type="entry name" value="FAD-linked reductases, C-terminal domain"/>
    <property type="match status" value="1"/>
</dbReference>
<dbReference type="PANTHER" id="PTHR13847:SF289">
    <property type="entry name" value="GLYCINE OXIDASE"/>
    <property type="match status" value="1"/>
</dbReference>
<comment type="caution">
    <text evidence="3">The sequence shown here is derived from an EMBL/GenBank/DDBJ whole genome shotgun (WGS) entry which is preliminary data.</text>
</comment>
<dbReference type="SUPFAM" id="SSF51905">
    <property type="entry name" value="FAD/NAD(P)-binding domain"/>
    <property type="match status" value="1"/>
</dbReference>
<protein>
    <recommendedName>
        <fullName evidence="2">FAD dependent oxidoreductase domain-containing protein</fullName>
    </recommendedName>
</protein>
<dbReference type="Gene3D" id="3.50.50.60">
    <property type="entry name" value="FAD/NAD(P)-binding domain"/>
    <property type="match status" value="1"/>
</dbReference>
<dbReference type="GO" id="GO:0005737">
    <property type="term" value="C:cytoplasm"/>
    <property type="evidence" value="ECO:0007669"/>
    <property type="project" value="TreeGrafter"/>
</dbReference>
<keyword evidence="4" id="KW-1185">Reference proteome</keyword>
<reference evidence="3 4" key="1">
    <citation type="journal article" date="2014" name="Nature">
        <title>An environmental bacterial taxon with a large and distinct metabolic repertoire.</title>
        <authorList>
            <person name="Wilson M.C."/>
            <person name="Mori T."/>
            <person name="Ruckert C."/>
            <person name="Uria A.R."/>
            <person name="Helf M.J."/>
            <person name="Takada K."/>
            <person name="Gernert C."/>
            <person name="Steffens U.A."/>
            <person name="Heycke N."/>
            <person name="Schmitt S."/>
            <person name="Rinke C."/>
            <person name="Helfrich E.J."/>
            <person name="Brachmann A.O."/>
            <person name="Gurgui C."/>
            <person name="Wakimoto T."/>
            <person name="Kracht M."/>
            <person name="Crusemann M."/>
            <person name="Hentschel U."/>
            <person name="Abe I."/>
            <person name="Matsunaga S."/>
            <person name="Kalinowski J."/>
            <person name="Takeyama H."/>
            <person name="Piel J."/>
        </authorList>
    </citation>
    <scope>NUCLEOTIDE SEQUENCE [LARGE SCALE GENOMIC DNA]</scope>
    <source>
        <strain evidence="4">TSY1</strain>
    </source>
</reference>
<dbReference type="EMBL" id="AZHW01000494">
    <property type="protein sequence ID" value="ETW98982.1"/>
    <property type="molecule type" value="Genomic_DNA"/>
</dbReference>
<dbReference type="Gene3D" id="3.30.9.10">
    <property type="entry name" value="D-Amino Acid Oxidase, subunit A, domain 2"/>
    <property type="match status" value="1"/>
</dbReference>
<evidence type="ECO:0000313" key="4">
    <source>
        <dbReference type="Proteomes" id="UP000019141"/>
    </source>
</evidence>
<dbReference type="AlphaFoldDB" id="W4LLX3"/>
<sequence>MEAVTPSSEAGRVTIVGGGVVGCFLAYCLVTAGVPVTLIERERVGAGASGASAGNVQAITGIGGPIEVALGAESVRRWRHYLPAIKEESGIDPYDHEVRYLYAALNEQEVTDLQALMASLQAEGLRTEWIDARAARELEPRLHPGILGGMYHQDVVQMDAQRCVNAMETIVRARGGTLIHGEVTGLRREGARVHAVELRDGSTVPCDRALVLALGGWTGVAVSRWLGVSLPIRPHALQKLHVRPRGAPLGCAVRWSGLNVVTRRDGMVHVGSKHEDTGLSAQPSESGRQWLMERFEAILPGVEVDIIEAAAGLAAFIPDPERIPILGRIAGLDDVYAAVPTTNGFLLSGLMAPALAAYLTSGKADPLMHHMRPERPIPA</sequence>
<dbReference type="HOGENOM" id="CLU_728980_0_0_7"/>
<dbReference type="GO" id="GO:0016491">
    <property type="term" value="F:oxidoreductase activity"/>
    <property type="evidence" value="ECO:0007669"/>
    <property type="project" value="UniProtKB-KW"/>
</dbReference>
<evidence type="ECO:0000313" key="3">
    <source>
        <dbReference type="EMBL" id="ETW98982.1"/>
    </source>
</evidence>
<proteinExistence type="predicted"/>
<dbReference type="PANTHER" id="PTHR13847">
    <property type="entry name" value="SARCOSINE DEHYDROGENASE-RELATED"/>
    <property type="match status" value="1"/>
</dbReference>
<dbReference type="Proteomes" id="UP000019141">
    <property type="component" value="Unassembled WGS sequence"/>
</dbReference>
<dbReference type="InterPro" id="IPR036188">
    <property type="entry name" value="FAD/NAD-bd_sf"/>
</dbReference>
<feature type="domain" description="FAD dependent oxidoreductase" evidence="2">
    <location>
        <begin position="12"/>
        <end position="356"/>
    </location>
</feature>
<evidence type="ECO:0000256" key="1">
    <source>
        <dbReference type="ARBA" id="ARBA00023002"/>
    </source>
</evidence>
<dbReference type="InterPro" id="IPR006076">
    <property type="entry name" value="FAD-dep_OxRdtase"/>
</dbReference>
<evidence type="ECO:0000259" key="2">
    <source>
        <dbReference type="Pfam" id="PF01266"/>
    </source>
</evidence>
<name>W4LLX3_ENTF1</name>
<dbReference type="Pfam" id="PF01266">
    <property type="entry name" value="DAO"/>
    <property type="match status" value="1"/>
</dbReference>
<gene>
    <name evidence="3" type="ORF">ETSY1_16695</name>
</gene>
<accession>W4LLX3</accession>
<organism evidence="3 4">
    <name type="scientific">Entotheonella factor</name>
    <dbReference type="NCBI Taxonomy" id="1429438"/>
    <lineage>
        <taxon>Bacteria</taxon>
        <taxon>Pseudomonadati</taxon>
        <taxon>Nitrospinota/Tectimicrobiota group</taxon>
        <taxon>Candidatus Tectimicrobiota</taxon>
        <taxon>Candidatus Entotheonellia</taxon>
        <taxon>Candidatus Entotheonellales</taxon>
        <taxon>Candidatus Entotheonellaceae</taxon>
        <taxon>Candidatus Entotheonella</taxon>
    </lineage>
</organism>